<dbReference type="InterPro" id="IPR008998">
    <property type="entry name" value="Agglutinin"/>
</dbReference>
<dbReference type="CDD" id="cd00257">
    <property type="entry name" value="beta-trefoil_FSCN-like"/>
    <property type="match status" value="1"/>
</dbReference>
<evidence type="ECO:0000313" key="3">
    <source>
        <dbReference type="Proteomes" id="UP000321947"/>
    </source>
</evidence>
<dbReference type="PANTHER" id="PTHR39244:SF5">
    <property type="entry name" value="NATTERIN-3-LIKE"/>
    <property type="match status" value="1"/>
</dbReference>
<proteinExistence type="predicted"/>
<dbReference type="Pfam" id="PF07468">
    <property type="entry name" value="Agglutinin"/>
    <property type="match status" value="2"/>
</dbReference>
<organism evidence="2 3">
    <name type="scientific">Cucumis melo var. makuwa</name>
    <name type="common">Oriental melon</name>
    <dbReference type="NCBI Taxonomy" id="1194695"/>
    <lineage>
        <taxon>Eukaryota</taxon>
        <taxon>Viridiplantae</taxon>
        <taxon>Streptophyta</taxon>
        <taxon>Embryophyta</taxon>
        <taxon>Tracheophyta</taxon>
        <taxon>Spermatophyta</taxon>
        <taxon>Magnoliopsida</taxon>
        <taxon>eudicotyledons</taxon>
        <taxon>Gunneridae</taxon>
        <taxon>Pentapetalae</taxon>
        <taxon>rosids</taxon>
        <taxon>fabids</taxon>
        <taxon>Cucurbitales</taxon>
        <taxon>Cucurbitaceae</taxon>
        <taxon>Benincaseae</taxon>
        <taxon>Cucumis</taxon>
    </lineage>
</organism>
<dbReference type="EMBL" id="SSTD01003912">
    <property type="protein sequence ID" value="TYK24762.1"/>
    <property type="molecule type" value="Genomic_DNA"/>
</dbReference>
<evidence type="ECO:0000313" key="2">
    <source>
        <dbReference type="EMBL" id="TYK24762.1"/>
    </source>
</evidence>
<dbReference type="InterPro" id="IPR053237">
    <property type="entry name" value="Natterin_C"/>
</dbReference>
<protein>
    <recommendedName>
        <fullName evidence="1">Agglutinin domain-containing protein</fullName>
    </recommendedName>
</protein>
<dbReference type="AlphaFoldDB" id="A0A5D3DML5"/>
<evidence type="ECO:0000259" key="1">
    <source>
        <dbReference type="SMART" id="SM00791"/>
    </source>
</evidence>
<feature type="domain" description="Agglutinin" evidence="1">
    <location>
        <begin position="154"/>
        <end position="288"/>
    </location>
</feature>
<sequence>MVVPRFAGFRSSKNQKYMNVVKSDDEKIPNFVQYSSDNLATSTTKFSFVASHDTAKNLYHIVCIYNQKYLRAESSSSRWICATALEPNEDQSDWGCTLFRITWGSTEQRYDLFHMYYGQPVDLKNDSSHPNCLYIYDQSSTIYNHSVLDWEVMSILPQHVVFKGDNNKYLKIHNQDSHDFLRFLLDDPQDSSVQQEVVITSDGKIRIKGPNNKFWRASPNWIWIDSTDTSSNNQATVFQPCKISNNVICLRNLGNNMFCSRTSADWKESCLSANDHAMSNYSRLTVEEAVLSREIYNVQYRLSDGRIYGENILAVDFQGAMNGSDEVNHMDFNFSYEEEESQCWSSTVGMKLAYSMTIEAGIPLIMDTNIVMSGEISESYTWGQTNKKSTPKRTSYSLEVQPRTSVKVSAMLTKGYCDVPFSYTQRDILVDGQTRTTEHDDGLFTGFNCYNFHYQSEDVTSLSAPSSN</sequence>
<accession>A0A5D3DML5</accession>
<dbReference type="PANTHER" id="PTHR39244">
    <property type="entry name" value="NATTERIN-4"/>
    <property type="match status" value="1"/>
</dbReference>
<dbReference type="Gene3D" id="2.170.15.10">
    <property type="entry name" value="Proaerolysin, chain A, domain 3"/>
    <property type="match status" value="1"/>
</dbReference>
<dbReference type="CDD" id="cd20216">
    <property type="entry name" value="PFM_HFR-2-like"/>
    <property type="match status" value="1"/>
</dbReference>
<dbReference type="Gene3D" id="2.80.10.50">
    <property type="match status" value="2"/>
</dbReference>
<name>A0A5D3DML5_CUCMM</name>
<comment type="caution">
    <text evidence="2">The sequence shown here is derived from an EMBL/GenBank/DDBJ whole genome shotgun (WGS) entry which is preliminary data.</text>
</comment>
<gene>
    <name evidence="2" type="ORF">E5676_scaffold266G003250</name>
</gene>
<reference evidence="2 3" key="1">
    <citation type="submission" date="2019-08" db="EMBL/GenBank/DDBJ databases">
        <title>Draft genome sequences of two oriental melons (Cucumis melo L. var makuwa).</title>
        <authorList>
            <person name="Kwon S.-Y."/>
        </authorList>
    </citation>
    <scope>NUCLEOTIDE SEQUENCE [LARGE SCALE GENOMIC DNA]</scope>
    <source>
        <strain evidence="3">cv. Chang Bougi</strain>
        <tissue evidence="2">Leaf</tissue>
    </source>
</reference>
<dbReference type="SUPFAM" id="SSF50382">
    <property type="entry name" value="Agglutinin"/>
    <property type="match status" value="2"/>
</dbReference>
<dbReference type="Proteomes" id="UP000321947">
    <property type="component" value="Unassembled WGS sequence"/>
</dbReference>
<dbReference type="SMART" id="SM00791">
    <property type="entry name" value="Agglutinin"/>
    <property type="match status" value="1"/>
</dbReference>
<dbReference type="SUPFAM" id="SSF56973">
    <property type="entry name" value="Aerolisin/ETX pore-forming domain"/>
    <property type="match status" value="1"/>
</dbReference>
<dbReference type="InterPro" id="IPR036242">
    <property type="entry name" value="Agglutinin_dom_sf"/>
</dbReference>